<evidence type="ECO:0000256" key="1">
    <source>
        <dbReference type="SAM" id="Phobius"/>
    </source>
</evidence>
<comment type="caution">
    <text evidence="2">The sequence shown here is derived from an EMBL/GenBank/DDBJ whole genome shotgun (WGS) entry which is preliminary data.</text>
</comment>
<keyword evidence="3" id="KW-1185">Reference proteome</keyword>
<sequence length="225" mass="25441">MPAKQRLIEPQNKRHGLSFIAVAVALLALLTLGYLAAVPMPLGLWILFGATAAMLMLLGVGKVVEPPVSLAITPESIRYLHRRGGWQIQWDNLVRYDVPRIHRGRELETLPYVGFKVDDMDPVLASLSPRLASFLLFEQRHLLILALRHEHPELDDYSDFFALPEYYESPNGSHYRGLKAAFALRTAQLRELLGYDLYVSASALDREPEEFCAHLRALQASRNQP</sequence>
<feature type="transmembrane region" description="Helical" evidence="1">
    <location>
        <begin position="16"/>
        <end position="36"/>
    </location>
</feature>
<name>A0A432ZR07_9GAMM</name>
<evidence type="ECO:0000313" key="3">
    <source>
        <dbReference type="Proteomes" id="UP000287996"/>
    </source>
</evidence>
<protein>
    <submittedName>
        <fullName evidence="2">DUF2982 domain-containing protein</fullName>
    </submittedName>
</protein>
<dbReference type="OrthoDB" id="7061905at2"/>
<feature type="transmembrane region" description="Helical" evidence="1">
    <location>
        <begin position="42"/>
        <end position="60"/>
    </location>
</feature>
<dbReference type="EMBL" id="PIQH01000005">
    <property type="protein sequence ID" value="RUO80340.1"/>
    <property type="molecule type" value="Genomic_DNA"/>
</dbReference>
<dbReference type="Proteomes" id="UP000287996">
    <property type="component" value="Unassembled WGS sequence"/>
</dbReference>
<keyword evidence="1" id="KW-0812">Transmembrane</keyword>
<gene>
    <name evidence="2" type="ORF">CWI84_06830</name>
</gene>
<proteinExistence type="predicted"/>
<dbReference type="Pfam" id="PF11201">
    <property type="entry name" value="DUF2982"/>
    <property type="match status" value="1"/>
</dbReference>
<accession>A0A432ZR07</accession>
<reference evidence="2 3" key="1">
    <citation type="journal article" date="2011" name="Front. Microbiol.">
        <title>Genomic signatures of strain selection and enhancement in Bacillus atrophaeus var. globigii, a historical biowarfare simulant.</title>
        <authorList>
            <person name="Gibbons H.S."/>
            <person name="Broomall S.M."/>
            <person name="McNew L.A."/>
            <person name="Daligault H."/>
            <person name="Chapman C."/>
            <person name="Bruce D."/>
            <person name="Karavis M."/>
            <person name="Krepps M."/>
            <person name="McGregor P.A."/>
            <person name="Hong C."/>
            <person name="Park K.H."/>
            <person name="Akmal A."/>
            <person name="Feldman A."/>
            <person name="Lin J.S."/>
            <person name="Chang W.E."/>
            <person name="Higgs B.W."/>
            <person name="Demirev P."/>
            <person name="Lindquist J."/>
            <person name="Liem A."/>
            <person name="Fochler E."/>
            <person name="Read T.D."/>
            <person name="Tapia R."/>
            <person name="Johnson S."/>
            <person name="Bishop-Lilly K.A."/>
            <person name="Detter C."/>
            <person name="Han C."/>
            <person name="Sozhamannan S."/>
            <person name="Rosenzweig C.N."/>
            <person name="Skowronski E.W."/>
        </authorList>
    </citation>
    <scope>NUCLEOTIDE SEQUENCE [LARGE SCALE GENOMIC DNA]</scope>
    <source>
        <strain evidence="2 3">CC-PW-9</strain>
    </source>
</reference>
<organism evidence="2 3">
    <name type="scientific">Idiomarina tyrosinivorans</name>
    <dbReference type="NCBI Taxonomy" id="1445662"/>
    <lineage>
        <taxon>Bacteria</taxon>
        <taxon>Pseudomonadati</taxon>
        <taxon>Pseudomonadota</taxon>
        <taxon>Gammaproteobacteria</taxon>
        <taxon>Alteromonadales</taxon>
        <taxon>Idiomarinaceae</taxon>
        <taxon>Idiomarina</taxon>
    </lineage>
</organism>
<dbReference type="AlphaFoldDB" id="A0A432ZR07"/>
<dbReference type="RefSeq" id="WP_126841837.1">
    <property type="nucleotide sequence ID" value="NZ_PIQH01000005.1"/>
</dbReference>
<keyword evidence="1" id="KW-0472">Membrane</keyword>
<dbReference type="InterPro" id="IPR021367">
    <property type="entry name" value="DUF2982"/>
</dbReference>
<evidence type="ECO:0000313" key="2">
    <source>
        <dbReference type="EMBL" id="RUO80340.1"/>
    </source>
</evidence>
<keyword evidence="1" id="KW-1133">Transmembrane helix</keyword>